<evidence type="ECO:0000256" key="5">
    <source>
        <dbReference type="ARBA" id="ARBA00023242"/>
    </source>
</evidence>
<dbReference type="PROSITE" id="PS50090">
    <property type="entry name" value="MYB_LIKE"/>
    <property type="match status" value="2"/>
</dbReference>
<feature type="compositionally biased region" description="Low complexity" evidence="6">
    <location>
        <begin position="252"/>
        <end position="270"/>
    </location>
</feature>
<dbReference type="PANTHER" id="PTHR21654">
    <property type="entry name" value="FI21293P1"/>
    <property type="match status" value="1"/>
</dbReference>
<evidence type="ECO:0000256" key="1">
    <source>
        <dbReference type="ARBA" id="ARBA00004123"/>
    </source>
</evidence>
<feature type="domain" description="Myb-like" evidence="7">
    <location>
        <begin position="87"/>
        <end position="145"/>
    </location>
</feature>
<evidence type="ECO:0000313" key="8">
    <source>
        <dbReference type="EMBL" id="KAJ9173831.1"/>
    </source>
</evidence>
<comment type="subcellular location">
    <subcellularLocation>
        <location evidence="1">Nucleus</location>
    </subcellularLocation>
</comment>
<feature type="compositionally biased region" description="Polar residues" evidence="6">
    <location>
        <begin position="748"/>
        <end position="765"/>
    </location>
</feature>
<feature type="compositionally biased region" description="Low complexity" evidence="6">
    <location>
        <begin position="430"/>
        <end position="453"/>
    </location>
</feature>
<keyword evidence="5" id="KW-0539">Nucleus</keyword>
<keyword evidence="3" id="KW-0238">DNA-binding</keyword>
<dbReference type="InterPro" id="IPR001005">
    <property type="entry name" value="SANT/Myb"/>
</dbReference>
<evidence type="ECO:0000256" key="2">
    <source>
        <dbReference type="ARBA" id="ARBA00023015"/>
    </source>
</evidence>
<keyword evidence="9" id="KW-1185">Reference proteome</keyword>
<feature type="compositionally biased region" description="Acidic residues" evidence="6">
    <location>
        <begin position="271"/>
        <end position="280"/>
    </location>
</feature>
<dbReference type="SMART" id="SM00717">
    <property type="entry name" value="SANT"/>
    <property type="match status" value="2"/>
</dbReference>
<organism evidence="8 9">
    <name type="scientific">Hevea brasiliensis</name>
    <name type="common">Para rubber tree</name>
    <name type="synonym">Siphonia brasiliensis</name>
    <dbReference type="NCBI Taxonomy" id="3981"/>
    <lineage>
        <taxon>Eukaryota</taxon>
        <taxon>Viridiplantae</taxon>
        <taxon>Streptophyta</taxon>
        <taxon>Embryophyta</taxon>
        <taxon>Tracheophyta</taxon>
        <taxon>Spermatophyta</taxon>
        <taxon>Magnoliopsida</taxon>
        <taxon>eudicotyledons</taxon>
        <taxon>Gunneridae</taxon>
        <taxon>Pentapetalae</taxon>
        <taxon>rosids</taxon>
        <taxon>fabids</taxon>
        <taxon>Malpighiales</taxon>
        <taxon>Euphorbiaceae</taxon>
        <taxon>Crotonoideae</taxon>
        <taxon>Micrandreae</taxon>
        <taxon>Hevea</taxon>
    </lineage>
</organism>
<gene>
    <name evidence="8" type="ORF">P3X46_016929</name>
</gene>
<dbReference type="CDD" id="cd12203">
    <property type="entry name" value="GT1"/>
    <property type="match status" value="2"/>
</dbReference>
<feature type="region of interest" description="Disordered" evidence="6">
    <location>
        <begin position="681"/>
        <end position="771"/>
    </location>
</feature>
<keyword evidence="2" id="KW-0805">Transcription regulation</keyword>
<feature type="compositionally biased region" description="Polar residues" evidence="6">
    <location>
        <begin position="626"/>
        <end position="641"/>
    </location>
</feature>
<dbReference type="InterPro" id="IPR044822">
    <property type="entry name" value="Myb_DNA-bind_4"/>
</dbReference>
<feature type="region of interest" description="Disordered" evidence="6">
    <location>
        <begin position="1"/>
        <end position="61"/>
    </location>
</feature>
<feature type="region of interest" description="Disordered" evidence="6">
    <location>
        <begin position="583"/>
        <end position="667"/>
    </location>
</feature>
<comment type="caution">
    <text evidence="8">The sequence shown here is derived from an EMBL/GenBank/DDBJ whole genome shotgun (WGS) entry which is preliminary data.</text>
</comment>
<dbReference type="Pfam" id="PF13837">
    <property type="entry name" value="Myb_DNA-bind_4"/>
    <property type="match status" value="2"/>
</dbReference>
<evidence type="ECO:0000256" key="6">
    <source>
        <dbReference type="SAM" id="MobiDB-lite"/>
    </source>
</evidence>
<feature type="compositionally biased region" description="Low complexity" evidence="6">
    <location>
        <begin position="50"/>
        <end position="61"/>
    </location>
</feature>
<feature type="domain" description="Myb-like" evidence="7">
    <location>
        <begin position="486"/>
        <end position="544"/>
    </location>
</feature>
<dbReference type="Gene3D" id="1.10.10.60">
    <property type="entry name" value="Homeodomain-like"/>
    <property type="match status" value="2"/>
</dbReference>
<evidence type="ECO:0000256" key="4">
    <source>
        <dbReference type="ARBA" id="ARBA00023163"/>
    </source>
</evidence>
<reference evidence="8" key="1">
    <citation type="journal article" date="2023" name="Plant Biotechnol. J.">
        <title>Chromosome-level wild Hevea brasiliensis genome provides new tools for genomic-assisted breeding and valuable loci to elevate rubber yield.</title>
        <authorList>
            <person name="Cheng H."/>
            <person name="Song X."/>
            <person name="Hu Y."/>
            <person name="Wu T."/>
            <person name="Yang Q."/>
            <person name="An Z."/>
            <person name="Feng S."/>
            <person name="Deng Z."/>
            <person name="Wu W."/>
            <person name="Zeng X."/>
            <person name="Tu M."/>
            <person name="Wang X."/>
            <person name="Huang H."/>
        </authorList>
    </citation>
    <scope>NUCLEOTIDE SEQUENCE</scope>
    <source>
        <strain evidence="8">MT/VB/25A 57/8</strain>
    </source>
</reference>
<proteinExistence type="predicted"/>
<name>A0ABQ9M0V4_HEVBR</name>
<keyword evidence="4" id="KW-0804">Transcription</keyword>
<evidence type="ECO:0000313" key="9">
    <source>
        <dbReference type="Proteomes" id="UP001174677"/>
    </source>
</evidence>
<evidence type="ECO:0000259" key="7">
    <source>
        <dbReference type="PROSITE" id="PS50090"/>
    </source>
</evidence>
<feature type="compositionally biased region" description="Basic residues" evidence="6">
    <location>
        <begin position="291"/>
        <end position="303"/>
    </location>
</feature>
<dbReference type="PANTHER" id="PTHR21654:SF84">
    <property type="entry name" value="SI:DKEY-66I24.7"/>
    <property type="match status" value="1"/>
</dbReference>
<feature type="region of interest" description="Disordered" evidence="6">
    <location>
        <begin position="422"/>
        <end position="454"/>
    </location>
</feature>
<sequence length="771" mass="84589">MQQGGGVPIQPQYGAPTSEMTPPATAALGTHMLLAAGTDQSQQQQLVEEASPISSRPPAAAGNLDEFMRLSGSGDEADRAEGVASSNRWPRQETLALIQIRSDMDAAFREATVKGPLWEDVSRKLAELGYKRSAKKCREKFENVDKYYKRTKEGRAGRQDGKSYRFFSQLEALHNSSSNTSTTTLNLVTASQPIATTITTLDVAPVSIGIPMPVLSVRLPPSTVGMSSSSTMFPPDLTVTMAPAVAAPPRPSAGISFSSTSNGSSSSASSQEDDEDDYDDDKPSNIAAGPSRKRKRHSSKGGTRRMMESFEGLMKHVMQKQEAMQQRFLEAIEKREHDRMIREEAWKRQEIARQNREQELVAQERASYASRDAAIIAFLQKITGQTIQLPSPVTIAAVPQPAPPPQPQPVSLAPVVTVSIQQPPAPQPQAQPHSAALPQQYEQQQHQQVHHQQSSISSEVAMTVVPEQEVPPQEIGNIGSLEPTSSRWPKAEVLALIKLRSGLDSRYQEAGPKGPLWEEISAGMHRMGYKRSSKRCKEKWENINKYFKKVKESNKKRPEDAKTCPYFHELDALYRKKILGSSSGGGGGYSTTSSGFANLNRPEEQQQQESMTSDPLPPTKPESRSEVSATVLAQTSESQTKIGGGADVNTVLPGSLFGEGNGGSAQKPEDIVKEFIKLQGMQRQQQKQLMLHECEKMDEGDDSDNTEDDEDGVEVVGGNEEDDDDDDGDEYDERPQEERKMAYKIEFQRQNTNASRSNGGENGTPTFLAMV</sequence>
<feature type="compositionally biased region" description="Basic and acidic residues" evidence="6">
    <location>
        <begin position="733"/>
        <end position="747"/>
    </location>
</feature>
<accession>A0ABQ9M0V4</accession>
<feature type="compositionally biased region" description="Acidic residues" evidence="6">
    <location>
        <begin position="698"/>
        <end position="732"/>
    </location>
</feature>
<feature type="region of interest" description="Disordered" evidence="6">
    <location>
        <begin position="250"/>
        <end position="304"/>
    </location>
</feature>
<dbReference type="Proteomes" id="UP001174677">
    <property type="component" value="Chromosome 9"/>
</dbReference>
<protein>
    <recommendedName>
        <fullName evidence="7">Myb-like domain-containing protein</fullName>
    </recommendedName>
</protein>
<evidence type="ECO:0000256" key="3">
    <source>
        <dbReference type="ARBA" id="ARBA00023125"/>
    </source>
</evidence>
<dbReference type="EMBL" id="JARPOI010000009">
    <property type="protein sequence ID" value="KAJ9173831.1"/>
    <property type="molecule type" value="Genomic_DNA"/>
</dbReference>